<evidence type="ECO:0000313" key="2">
    <source>
        <dbReference type="Proteomes" id="UP001431429"/>
    </source>
</evidence>
<dbReference type="EMBL" id="JAMQAW010000007">
    <property type="protein sequence ID" value="MCM2388297.1"/>
    <property type="molecule type" value="Genomic_DNA"/>
</dbReference>
<reference evidence="1" key="1">
    <citation type="submission" date="2022-06" db="EMBL/GenBank/DDBJ databases">
        <title>Genome public.</title>
        <authorList>
            <person name="Sun Q."/>
        </authorList>
    </citation>
    <scope>NUCLEOTIDE SEQUENCE</scope>
    <source>
        <strain evidence="1">CWNU-1</strain>
    </source>
</reference>
<organism evidence="1 2">
    <name type="scientific">Streptomyces albipurpureus</name>
    <dbReference type="NCBI Taxonomy" id="2897419"/>
    <lineage>
        <taxon>Bacteria</taxon>
        <taxon>Bacillati</taxon>
        <taxon>Actinomycetota</taxon>
        <taxon>Actinomycetes</taxon>
        <taxon>Kitasatosporales</taxon>
        <taxon>Streptomycetaceae</taxon>
        <taxon>Streptomyces</taxon>
    </lineage>
</organism>
<dbReference type="RefSeq" id="WP_250918638.1">
    <property type="nucleotide sequence ID" value="NZ_JAMQAW010000007.1"/>
</dbReference>
<protein>
    <submittedName>
        <fullName evidence="1">Uncharacterized protein</fullName>
    </submittedName>
</protein>
<dbReference type="Proteomes" id="UP001431429">
    <property type="component" value="Unassembled WGS sequence"/>
</dbReference>
<gene>
    <name evidence="1" type="ORF">NBG84_08285</name>
</gene>
<keyword evidence="2" id="KW-1185">Reference proteome</keyword>
<evidence type="ECO:0000313" key="1">
    <source>
        <dbReference type="EMBL" id="MCM2388297.1"/>
    </source>
</evidence>
<accession>A0ABT0UI06</accession>
<proteinExistence type="predicted"/>
<sequence>MITGQASRTVVELFDIPRHRWSFGGVPTVVNAPIVSMNVRETELNLSGLGNAPTRLIASITDAVVEVLGESVRRHVTVYVGGVPAGRSGFVGEFDPSPAS</sequence>
<comment type="caution">
    <text evidence="1">The sequence shown here is derived from an EMBL/GenBank/DDBJ whole genome shotgun (WGS) entry which is preliminary data.</text>
</comment>
<name>A0ABT0UI06_9ACTN</name>